<feature type="signal peptide" evidence="1">
    <location>
        <begin position="1"/>
        <end position="19"/>
    </location>
</feature>
<feature type="chain" id="PRO_5035788379" evidence="1">
    <location>
        <begin position="20"/>
        <end position="244"/>
    </location>
</feature>
<comment type="caution">
    <text evidence="2">The sequence shown here is derived from an EMBL/GenBank/DDBJ whole genome shotgun (WGS) entry which is preliminary data.</text>
</comment>
<sequence>MARFQFIVFFFFVSVAVFAVNPSSSYRFAIVEPNSGFNSGLLNLTGPGDSIEAQRLVLSLFYRIYVGPGSILRGPLQNASRDAVTPKLYCDRQDCPYELLNPPEDCNVNSSLSFTLQICRVEDIIVEGFIKGSVVHFHRAKTVTLESSGEISASGMGCRGGVGEGKLLGNGIGSGGGHGGKGGRVCYNNSCVEGGITYGDADLPCELGSGSGDYSPDYSSAGGGIVGMKCQEFLMILEFYLTRD</sequence>
<dbReference type="Proteomes" id="UP000712281">
    <property type="component" value="Unassembled WGS sequence"/>
</dbReference>
<accession>A0A8S9FRW1</accession>
<name>A0A8S9FRW1_BRACR</name>
<dbReference type="EMBL" id="QGKW02002228">
    <property type="protein sequence ID" value="KAF2535799.1"/>
    <property type="molecule type" value="Genomic_DNA"/>
</dbReference>
<gene>
    <name evidence="2" type="ORF">F2Q68_00022909</name>
</gene>
<evidence type="ECO:0000313" key="3">
    <source>
        <dbReference type="Proteomes" id="UP000712281"/>
    </source>
</evidence>
<keyword evidence="1" id="KW-0732">Signal</keyword>
<evidence type="ECO:0000313" key="2">
    <source>
        <dbReference type="EMBL" id="KAF2535799.1"/>
    </source>
</evidence>
<protein>
    <submittedName>
        <fullName evidence="2">Uncharacterized protein</fullName>
    </submittedName>
</protein>
<evidence type="ECO:0000256" key="1">
    <source>
        <dbReference type="SAM" id="SignalP"/>
    </source>
</evidence>
<dbReference type="PANTHER" id="PTHR31513">
    <property type="entry name" value="EPHRIN TYPE-B RECEPTOR"/>
    <property type="match status" value="1"/>
</dbReference>
<reference evidence="2" key="1">
    <citation type="submission" date="2019-12" db="EMBL/GenBank/DDBJ databases">
        <title>Genome sequencing and annotation of Brassica cretica.</title>
        <authorList>
            <person name="Studholme D.J."/>
            <person name="Sarris P.F."/>
        </authorList>
    </citation>
    <scope>NUCLEOTIDE SEQUENCE</scope>
    <source>
        <strain evidence="2">PFS-001/15</strain>
        <tissue evidence="2">Leaf</tissue>
    </source>
</reference>
<dbReference type="AlphaFoldDB" id="A0A8S9FRW1"/>
<proteinExistence type="predicted"/>
<organism evidence="2 3">
    <name type="scientific">Brassica cretica</name>
    <name type="common">Mustard</name>
    <dbReference type="NCBI Taxonomy" id="69181"/>
    <lineage>
        <taxon>Eukaryota</taxon>
        <taxon>Viridiplantae</taxon>
        <taxon>Streptophyta</taxon>
        <taxon>Embryophyta</taxon>
        <taxon>Tracheophyta</taxon>
        <taxon>Spermatophyta</taxon>
        <taxon>Magnoliopsida</taxon>
        <taxon>eudicotyledons</taxon>
        <taxon>Gunneridae</taxon>
        <taxon>Pentapetalae</taxon>
        <taxon>rosids</taxon>
        <taxon>malvids</taxon>
        <taxon>Brassicales</taxon>
        <taxon>Brassicaceae</taxon>
        <taxon>Brassiceae</taxon>
        <taxon>Brassica</taxon>
    </lineage>
</organism>
<dbReference type="PANTHER" id="PTHR31513:SF1">
    <property type="entry name" value="EPHRIN TYPE-B RECEPTOR"/>
    <property type="match status" value="1"/>
</dbReference>